<dbReference type="SUPFAM" id="SSF52799">
    <property type="entry name" value="(Phosphotyrosine protein) phosphatases II"/>
    <property type="match status" value="1"/>
</dbReference>
<dbReference type="Gene3D" id="3.90.190.10">
    <property type="entry name" value="Protein tyrosine phosphatase superfamily"/>
    <property type="match status" value="1"/>
</dbReference>
<protein>
    <recommendedName>
        <fullName evidence="2">Tyrosine specific protein phosphatases domain-containing protein</fullName>
    </recommendedName>
</protein>
<proteinExistence type="predicted"/>
<keyword evidence="1" id="KW-0378">Hydrolase</keyword>
<dbReference type="Pfam" id="PF22784">
    <property type="entry name" value="PTP-SAK"/>
    <property type="match status" value="1"/>
</dbReference>
<dbReference type="Proteomes" id="UP000600865">
    <property type="component" value="Unassembled WGS sequence"/>
</dbReference>
<sequence length="103" mass="11278">MKSFFCAKANIGFTRLPIRDRGLPDLNLLKQLALKSAELLKNEASLAIHCRAGIGRAGLLSCCILQELGMDAAEAIKSVSDARGVTVPDTVEQREFILNYMKQ</sequence>
<gene>
    <name evidence="3" type="ORF">GCM10011309_10320</name>
</gene>
<feature type="domain" description="Tyrosine specific protein phosphatases" evidence="2">
    <location>
        <begin position="26"/>
        <end position="94"/>
    </location>
</feature>
<dbReference type="EMBL" id="BMYV01000001">
    <property type="protein sequence ID" value="GGX62295.1"/>
    <property type="molecule type" value="Genomic_DNA"/>
</dbReference>
<dbReference type="InterPro" id="IPR029021">
    <property type="entry name" value="Prot-tyrosine_phosphatase-like"/>
</dbReference>
<dbReference type="RefSeq" id="WP_189582235.1">
    <property type="nucleotide sequence ID" value="NZ_BMYV01000001.1"/>
</dbReference>
<evidence type="ECO:0000256" key="1">
    <source>
        <dbReference type="ARBA" id="ARBA00022801"/>
    </source>
</evidence>
<dbReference type="InterPro" id="IPR000387">
    <property type="entry name" value="Tyr_Pase_dom"/>
</dbReference>
<comment type="caution">
    <text evidence="3">The sequence shown here is derived from an EMBL/GenBank/DDBJ whole genome shotgun (WGS) entry which is preliminary data.</text>
</comment>
<dbReference type="AlphaFoldDB" id="A0A918KID3"/>
<reference evidence="3 4" key="1">
    <citation type="journal article" date="2014" name="Int. J. Syst. Evol. Microbiol.">
        <title>Complete genome sequence of Corynebacterium casei LMG S-19264T (=DSM 44701T), isolated from a smear-ripened cheese.</title>
        <authorList>
            <consortium name="US DOE Joint Genome Institute (JGI-PGF)"/>
            <person name="Walter F."/>
            <person name="Albersmeier A."/>
            <person name="Kalinowski J."/>
            <person name="Ruckert C."/>
        </authorList>
    </citation>
    <scope>NUCLEOTIDE SEQUENCE [LARGE SCALE GENOMIC DNA]</scope>
    <source>
        <strain evidence="3 4">KCTC 23968</strain>
    </source>
</reference>
<keyword evidence="4" id="KW-1185">Reference proteome</keyword>
<dbReference type="GO" id="GO:0016791">
    <property type="term" value="F:phosphatase activity"/>
    <property type="evidence" value="ECO:0007669"/>
    <property type="project" value="UniProtKB-ARBA"/>
</dbReference>
<name>A0A918KID3_9PROT</name>
<accession>A0A918KID3</accession>
<evidence type="ECO:0000313" key="3">
    <source>
        <dbReference type="EMBL" id="GGX62295.1"/>
    </source>
</evidence>
<dbReference type="InterPro" id="IPR057023">
    <property type="entry name" value="PTP-SAK"/>
</dbReference>
<evidence type="ECO:0000259" key="2">
    <source>
        <dbReference type="PROSITE" id="PS50056"/>
    </source>
</evidence>
<dbReference type="PROSITE" id="PS50056">
    <property type="entry name" value="TYR_PHOSPHATASE_2"/>
    <property type="match status" value="1"/>
</dbReference>
<organism evidence="3 4">
    <name type="scientific">Litorimonas cladophorae</name>
    <dbReference type="NCBI Taxonomy" id="1220491"/>
    <lineage>
        <taxon>Bacteria</taxon>
        <taxon>Pseudomonadati</taxon>
        <taxon>Pseudomonadota</taxon>
        <taxon>Alphaproteobacteria</taxon>
        <taxon>Maricaulales</taxon>
        <taxon>Robiginitomaculaceae</taxon>
    </lineage>
</organism>
<evidence type="ECO:0000313" key="4">
    <source>
        <dbReference type="Proteomes" id="UP000600865"/>
    </source>
</evidence>